<keyword evidence="3" id="KW-1185">Reference proteome</keyword>
<dbReference type="Proteomes" id="UP001218188">
    <property type="component" value="Unassembled WGS sequence"/>
</dbReference>
<comment type="caution">
    <text evidence="2">The sequence shown here is derived from an EMBL/GenBank/DDBJ whole genome shotgun (WGS) entry which is preliminary data.</text>
</comment>
<protein>
    <submittedName>
        <fullName evidence="2">Uncharacterized protein</fullName>
    </submittedName>
</protein>
<evidence type="ECO:0000256" key="1">
    <source>
        <dbReference type="SAM" id="MobiDB-lite"/>
    </source>
</evidence>
<sequence>MSPNQGFYPPSPLPADVRPPPNFIPCKIPDHLGHNFSDHVDFTRLGNKRYWILFWPKKPAGMYSLKTDVTTAAQLAGAAAGVPGVVESYSGWQQVSAAWAQHCWVRHTRCEQHPNACTEGECPAHPPPSNPEVIKVSKRSVKQENAGEPAKRIKSEAPQSSALRSSVKRRMGRHAPVAGSSDDDVPGRVPLYDPDTPPDTPARQRGDSQRPPEEAPVSQPPAARTGEGPSVVGLERLRAAQANRSGTGATASTQDASSFRSAVPSSSASAAPSSTTPSSASSLTASTVAPEPIAGTDASWMAGLDTRALGVALRDDPFFVGPHGRIWHSSTGAFDEVVDGPVQVVIGWAAATELAVELVRARATGKGKGKARVVRMEVDGV</sequence>
<reference evidence="2" key="1">
    <citation type="submission" date="2023-03" db="EMBL/GenBank/DDBJ databases">
        <title>Massive genome expansion in bonnet fungi (Mycena s.s.) driven by repeated elements and novel gene families across ecological guilds.</title>
        <authorList>
            <consortium name="Lawrence Berkeley National Laboratory"/>
            <person name="Harder C.B."/>
            <person name="Miyauchi S."/>
            <person name="Viragh M."/>
            <person name="Kuo A."/>
            <person name="Thoen E."/>
            <person name="Andreopoulos B."/>
            <person name="Lu D."/>
            <person name="Skrede I."/>
            <person name="Drula E."/>
            <person name="Henrissat B."/>
            <person name="Morin E."/>
            <person name="Kohler A."/>
            <person name="Barry K."/>
            <person name="LaButti K."/>
            <person name="Morin E."/>
            <person name="Salamov A."/>
            <person name="Lipzen A."/>
            <person name="Mereny Z."/>
            <person name="Hegedus B."/>
            <person name="Baldrian P."/>
            <person name="Stursova M."/>
            <person name="Weitz H."/>
            <person name="Taylor A."/>
            <person name="Grigoriev I.V."/>
            <person name="Nagy L.G."/>
            <person name="Martin F."/>
            <person name="Kauserud H."/>
        </authorList>
    </citation>
    <scope>NUCLEOTIDE SEQUENCE</scope>
    <source>
        <strain evidence="2">CBHHK200</strain>
    </source>
</reference>
<name>A0AAD6SI88_9AGAR</name>
<feature type="region of interest" description="Disordered" evidence="1">
    <location>
        <begin position="117"/>
        <end position="229"/>
    </location>
</feature>
<feature type="compositionally biased region" description="Polar residues" evidence="1">
    <location>
        <begin position="242"/>
        <end position="255"/>
    </location>
</feature>
<accession>A0AAD6SI88</accession>
<organism evidence="2 3">
    <name type="scientific">Mycena alexandri</name>
    <dbReference type="NCBI Taxonomy" id="1745969"/>
    <lineage>
        <taxon>Eukaryota</taxon>
        <taxon>Fungi</taxon>
        <taxon>Dikarya</taxon>
        <taxon>Basidiomycota</taxon>
        <taxon>Agaricomycotina</taxon>
        <taxon>Agaricomycetes</taxon>
        <taxon>Agaricomycetidae</taxon>
        <taxon>Agaricales</taxon>
        <taxon>Marasmiineae</taxon>
        <taxon>Mycenaceae</taxon>
        <taxon>Mycena</taxon>
    </lineage>
</organism>
<proteinExistence type="predicted"/>
<evidence type="ECO:0000313" key="3">
    <source>
        <dbReference type="Proteomes" id="UP001218188"/>
    </source>
</evidence>
<gene>
    <name evidence="2" type="ORF">C8F04DRAFT_1267040</name>
</gene>
<feature type="compositionally biased region" description="Basic and acidic residues" evidence="1">
    <location>
        <begin position="202"/>
        <end position="213"/>
    </location>
</feature>
<evidence type="ECO:0000313" key="2">
    <source>
        <dbReference type="EMBL" id="KAJ7027468.1"/>
    </source>
</evidence>
<feature type="region of interest" description="Disordered" evidence="1">
    <location>
        <begin position="242"/>
        <end position="287"/>
    </location>
</feature>
<feature type="compositionally biased region" description="Low complexity" evidence="1">
    <location>
        <begin position="256"/>
        <end position="287"/>
    </location>
</feature>
<dbReference type="EMBL" id="JARJCM010000124">
    <property type="protein sequence ID" value="KAJ7027468.1"/>
    <property type="molecule type" value="Genomic_DNA"/>
</dbReference>
<dbReference type="AlphaFoldDB" id="A0AAD6SI88"/>